<dbReference type="Pfam" id="PF01733">
    <property type="entry name" value="Nucleoside_tran"/>
    <property type="match status" value="1"/>
</dbReference>
<keyword evidence="4 8" id="KW-0812">Transmembrane</keyword>
<protein>
    <submittedName>
        <fullName evidence="9">Nucleoside transporter</fullName>
    </submittedName>
</protein>
<dbReference type="STRING" id="1151754.M9MET4"/>
<proteinExistence type="inferred from homology"/>
<dbReference type="InterPro" id="IPR002259">
    <property type="entry name" value="Eqnu_transpt"/>
</dbReference>
<evidence type="ECO:0000256" key="2">
    <source>
        <dbReference type="ARBA" id="ARBA00007965"/>
    </source>
</evidence>
<keyword evidence="5 8" id="KW-1133">Transmembrane helix</keyword>
<feature type="transmembrane region" description="Helical" evidence="8">
    <location>
        <begin position="308"/>
        <end position="328"/>
    </location>
</feature>
<comment type="similarity">
    <text evidence="2">Belongs to the SLC29A/ENT transporter (TC 2.A.57) family.</text>
</comment>
<dbReference type="GO" id="GO:0034257">
    <property type="term" value="F:nicotinamide riboside transmembrane transporter activity"/>
    <property type="evidence" value="ECO:0007669"/>
    <property type="project" value="TreeGrafter"/>
</dbReference>
<feature type="transmembrane region" description="Helical" evidence="8">
    <location>
        <begin position="598"/>
        <end position="620"/>
    </location>
</feature>
<feature type="transmembrane region" description="Helical" evidence="8">
    <location>
        <begin position="547"/>
        <end position="569"/>
    </location>
</feature>
<feature type="transmembrane region" description="Helical" evidence="8">
    <location>
        <begin position="228"/>
        <end position="248"/>
    </location>
</feature>
<dbReference type="Proteomes" id="UP000011976">
    <property type="component" value="Unassembled WGS sequence"/>
</dbReference>
<evidence type="ECO:0000256" key="5">
    <source>
        <dbReference type="ARBA" id="ARBA00022989"/>
    </source>
</evidence>
<feature type="transmembrane region" description="Helical" evidence="8">
    <location>
        <begin position="352"/>
        <end position="377"/>
    </location>
</feature>
<feature type="region of interest" description="Disordered" evidence="7">
    <location>
        <begin position="1"/>
        <end position="22"/>
    </location>
</feature>
<reference evidence="10" key="1">
    <citation type="journal article" date="2013" name="Genome Announc.">
        <title>Genome sequence of the basidiomycetous yeast Pseudozyma antarctica T-34, a producer of the glycolipid biosurfactants mannosylerythritol lipids.</title>
        <authorList>
            <person name="Morita T."/>
            <person name="Koike H."/>
            <person name="Koyama Y."/>
            <person name="Hagiwara H."/>
            <person name="Ito E."/>
            <person name="Fukuoka T."/>
            <person name="Imura T."/>
            <person name="Machida M."/>
            <person name="Kitamoto D."/>
        </authorList>
    </citation>
    <scope>NUCLEOTIDE SEQUENCE [LARGE SCALE GENOMIC DNA]</scope>
    <source>
        <strain evidence="10">T-34</strain>
    </source>
</reference>
<keyword evidence="3" id="KW-0813">Transport</keyword>
<name>M9MET4_PSEA3</name>
<sequence>MANFISGSAEPPAGGSSKVDPNRWSSREICPIHLVPFSARVQPACAADIERGLRPAIGGAEGSTHLGLQRLSPSYPTWACAKSAQSPTDAAKAITSLSMRPLRGEEEGLLARSHDSLASPPLTPAHEDGPAEPLIKTGVEGAPAWNQMSHRQRTLVYVTFGLLGMGVLLPFNSLITPAEYFRSSFAKTPYANTFSSWITVSYNVISILIGIHATATGGFERSSPRRRIALSSAVIILCVFCFALSTRFGDLKWRPQPPTADAAGPDNTYFYFTLLLGGLLSSACAYLQNSVVSLSTAFGGGGTFMGSMLAGQGVVGVGISIFGLASAWSQQTNPEQGTPAFDQTARDTARSIARAATIFFGMNTLLMIGVLGAFLWLAQTPLYAQVMAKQVATIDKIEDERDGDSRHDDDDERLGGSQHLMTQSWHSVRSISHPAYSSWLKKVPGFYQLAPSTRESLLRISLVQSKVKWDCAAVAFVFVVTLSLFPALTSSVQSVYTGSSGPAASSVDLTSPQLFVPFHFLLFNISDLLGRTLPSVVPGALIRKARALFSLSLLRSLFIPLFMACNVVSTSQRTGPISRAGQDAQLGWLSALLQSSDAPFFGLMLLLGFSNGLVSTCIMISGPSRSKLVNSKGASEGPLAATLLSFWLCVGLAIGSGLSFLTVKS</sequence>
<feature type="transmembrane region" description="Helical" evidence="8">
    <location>
        <begin position="155"/>
        <end position="175"/>
    </location>
</feature>
<dbReference type="OrthoDB" id="10261753at2759"/>
<keyword evidence="6 8" id="KW-0472">Membrane</keyword>
<gene>
    <name evidence="9" type="ORF">PANT_9c00284</name>
</gene>
<evidence type="ECO:0000256" key="8">
    <source>
        <dbReference type="SAM" id="Phobius"/>
    </source>
</evidence>
<dbReference type="PANTHER" id="PTHR10332">
    <property type="entry name" value="EQUILIBRATIVE NUCLEOSIDE TRANSPORTER"/>
    <property type="match status" value="1"/>
</dbReference>
<evidence type="ECO:0000313" key="9">
    <source>
        <dbReference type="EMBL" id="GAC73752.1"/>
    </source>
</evidence>
<evidence type="ECO:0000256" key="6">
    <source>
        <dbReference type="ARBA" id="ARBA00023136"/>
    </source>
</evidence>
<organism evidence="9 10">
    <name type="scientific">Pseudozyma antarctica (strain T-34)</name>
    <name type="common">Yeast</name>
    <name type="synonym">Candida antarctica</name>
    <dbReference type="NCBI Taxonomy" id="1151754"/>
    <lineage>
        <taxon>Eukaryota</taxon>
        <taxon>Fungi</taxon>
        <taxon>Dikarya</taxon>
        <taxon>Basidiomycota</taxon>
        <taxon>Ustilaginomycotina</taxon>
        <taxon>Ustilaginomycetes</taxon>
        <taxon>Ustilaginales</taxon>
        <taxon>Ustilaginaceae</taxon>
        <taxon>Moesziomyces</taxon>
    </lineage>
</organism>
<accession>M9MET4</accession>
<feature type="transmembrane region" description="Helical" evidence="8">
    <location>
        <begin position="268"/>
        <end position="287"/>
    </location>
</feature>
<feature type="transmembrane region" description="Helical" evidence="8">
    <location>
        <begin position="641"/>
        <end position="663"/>
    </location>
</feature>
<dbReference type="GO" id="GO:0005886">
    <property type="term" value="C:plasma membrane"/>
    <property type="evidence" value="ECO:0007669"/>
    <property type="project" value="TreeGrafter"/>
</dbReference>
<dbReference type="PANTHER" id="PTHR10332:SF88">
    <property type="entry name" value="EQUILIBRATIVE NUCLEOSIDE TRANSPORTER 1, ISOFORM A"/>
    <property type="match status" value="1"/>
</dbReference>
<dbReference type="EMBL" id="DF196775">
    <property type="protein sequence ID" value="GAC73752.1"/>
    <property type="molecule type" value="Genomic_DNA"/>
</dbReference>
<evidence type="ECO:0000256" key="7">
    <source>
        <dbReference type="SAM" id="MobiDB-lite"/>
    </source>
</evidence>
<evidence type="ECO:0000256" key="4">
    <source>
        <dbReference type="ARBA" id="ARBA00022692"/>
    </source>
</evidence>
<dbReference type="AlphaFoldDB" id="M9MET4"/>
<feature type="transmembrane region" description="Helical" evidence="8">
    <location>
        <begin position="195"/>
        <end position="216"/>
    </location>
</feature>
<dbReference type="GO" id="GO:0015205">
    <property type="term" value="F:nucleobase transmembrane transporter activity"/>
    <property type="evidence" value="ECO:0007669"/>
    <property type="project" value="TreeGrafter"/>
</dbReference>
<feature type="transmembrane region" description="Helical" evidence="8">
    <location>
        <begin position="469"/>
        <end position="489"/>
    </location>
</feature>
<evidence type="ECO:0000256" key="1">
    <source>
        <dbReference type="ARBA" id="ARBA00004141"/>
    </source>
</evidence>
<comment type="subcellular location">
    <subcellularLocation>
        <location evidence="1">Membrane</location>
        <topology evidence="1">Multi-pass membrane protein</topology>
    </subcellularLocation>
</comment>
<dbReference type="GO" id="GO:0000329">
    <property type="term" value="C:fungal-type vacuole membrane"/>
    <property type="evidence" value="ECO:0007669"/>
    <property type="project" value="TreeGrafter"/>
</dbReference>
<evidence type="ECO:0000256" key="3">
    <source>
        <dbReference type="ARBA" id="ARBA00022448"/>
    </source>
</evidence>
<feature type="compositionally biased region" description="Low complexity" evidence="7">
    <location>
        <begin position="1"/>
        <end position="17"/>
    </location>
</feature>
<evidence type="ECO:0000313" key="10">
    <source>
        <dbReference type="Proteomes" id="UP000011976"/>
    </source>
</evidence>